<keyword evidence="7" id="KW-1185">Reference proteome</keyword>
<dbReference type="InterPro" id="IPR051973">
    <property type="entry name" value="tRNA_Anticodon_Mtase-Reg"/>
</dbReference>
<name>A0A1W5D378_9LECA</name>
<evidence type="ECO:0000313" key="6">
    <source>
        <dbReference type="EMBL" id="SLM37349.1"/>
    </source>
</evidence>
<organism evidence="6 7">
    <name type="scientific">Lasallia pustulata</name>
    <dbReference type="NCBI Taxonomy" id="136370"/>
    <lineage>
        <taxon>Eukaryota</taxon>
        <taxon>Fungi</taxon>
        <taxon>Dikarya</taxon>
        <taxon>Ascomycota</taxon>
        <taxon>Pezizomycotina</taxon>
        <taxon>Lecanoromycetes</taxon>
        <taxon>OSLEUM clade</taxon>
        <taxon>Umbilicariomycetidae</taxon>
        <taxon>Umbilicariales</taxon>
        <taxon>Umbilicariaceae</taxon>
        <taxon>Lasallia</taxon>
    </lineage>
</organism>
<dbReference type="PANTHER" id="PTHR14344:SF3">
    <property type="entry name" value="WD REPEAT-CONTAINING PROTEIN 6"/>
    <property type="match status" value="1"/>
</dbReference>
<proteinExistence type="predicted"/>
<evidence type="ECO:0000256" key="5">
    <source>
        <dbReference type="ARBA" id="ARBA00022737"/>
    </source>
</evidence>
<keyword evidence="2" id="KW-0963">Cytoplasm</keyword>
<reference evidence="7" key="1">
    <citation type="submission" date="2017-03" db="EMBL/GenBank/DDBJ databases">
        <authorList>
            <person name="Sharma R."/>
            <person name="Thines M."/>
        </authorList>
    </citation>
    <scope>NUCLEOTIDE SEQUENCE [LARGE SCALE GENOMIC DNA]</scope>
</reference>
<keyword evidence="4" id="KW-0819">tRNA processing</keyword>
<dbReference type="InterPro" id="IPR036322">
    <property type="entry name" value="WD40_repeat_dom_sf"/>
</dbReference>
<evidence type="ECO:0000256" key="2">
    <source>
        <dbReference type="ARBA" id="ARBA00022490"/>
    </source>
</evidence>
<dbReference type="EMBL" id="FWEW01001571">
    <property type="protein sequence ID" value="SLM37349.1"/>
    <property type="molecule type" value="Genomic_DNA"/>
</dbReference>
<keyword evidence="3" id="KW-0853">WD repeat</keyword>
<dbReference type="InterPro" id="IPR015943">
    <property type="entry name" value="WD40/YVTN_repeat-like_dom_sf"/>
</dbReference>
<comment type="subcellular location">
    <subcellularLocation>
        <location evidence="1">Cytoplasm</location>
    </subcellularLocation>
</comment>
<accession>A0A1W5D378</accession>
<keyword evidence="5" id="KW-0677">Repeat</keyword>
<protein>
    <submittedName>
        <fullName evidence="6">WD40/YVTN repeat-like-containing domain</fullName>
    </submittedName>
</protein>
<dbReference type="Proteomes" id="UP000192927">
    <property type="component" value="Unassembled WGS sequence"/>
</dbReference>
<dbReference type="AlphaFoldDB" id="A0A1W5D378"/>
<dbReference type="SUPFAM" id="SSF50978">
    <property type="entry name" value="WD40 repeat-like"/>
    <property type="match status" value="1"/>
</dbReference>
<evidence type="ECO:0000256" key="4">
    <source>
        <dbReference type="ARBA" id="ARBA00022694"/>
    </source>
</evidence>
<dbReference type="PANTHER" id="PTHR14344">
    <property type="entry name" value="WD REPEAT PROTEIN"/>
    <property type="match status" value="1"/>
</dbReference>
<dbReference type="GO" id="GO:0005737">
    <property type="term" value="C:cytoplasm"/>
    <property type="evidence" value="ECO:0007669"/>
    <property type="project" value="UniProtKB-SubCell"/>
</dbReference>
<evidence type="ECO:0000313" key="7">
    <source>
        <dbReference type="Proteomes" id="UP000192927"/>
    </source>
</evidence>
<sequence>MDFDIVEIGGRDEENENTKQWFLIAMVYSDSSVRIYSFDPTRLQENFELLLEGTYGSPCLTQALTLNLGHELYLCTAGTDGRIAFWPLTAALQAKGITSIEAQLHRDTALTGTPPATPIQWTSRTQIHQNSIKSLTAIHLSKNETILATAGDDNALAFTRITASSNQDPAAPSCSTLLIPAAHAAAVTAVQYLGPVPSASTAPTLPQHRFATSGPDQRLKFWVLGVDVECAGTDGLEVAKAGNAYTSVADVACLDAFEGGDGGSEGLDKPEHYWVELERKKYCQICHIDRKKADA</sequence>
<dbReference type="GO" id="GO:0030488">
    <property type="term" value="P:tRNA methylation"/>
    <property type="evidence" value="ECO:0007669"/>
    <property type="project" value="TreeGrafter"/>
</dbReference>
<evidence type="ECO:0000256" key="1">
    <source>
        <dbReference type="ARBA" id="ARBA00004496"/>
    </source>
</evidence>
<dbReference type="Gene3D" id="2.130.10.10">
    <property type="entry name" value="YVTN repeat-like/Quinoprotein amine dehydrogenase"/>
    <property type="match status" value="1"/>
</dbReference>
<evidence type="ECO:0000256" key="3">
    <source>
        <dbReference type="ARBA" id="ARBA00022574"/>
    </source>
</evidence>